<dbReference type="STRING" id="519424.AZF04_08000"/>
<protein>
    <recommendedName>
        <fullName evidence="4">DUF1700 domain-containing protein</fullName>
    </recommendedName>
</protein>
<dbReference type="Pfam" id="PF22564">
    <property type="entry name" value="HAAS"/>
    <property type="match status" value="1"/>
</dbReference>
<keyword evidence="1" id="KW-1133">Transmembrane helix</keyword>
<evidence type="ECO:0008006" key="4">
    <source>
        <dbReference type="Google" id="ProtNLM"/>
    </source>
</evidence>
<name>A0A162DFB3_9BACI</name>
<dbReference type="RefSeq" id="WP_061949254.1">
    <property type="nucleotide sequence ID" value="NZ_LTAO01000023.1"/>
</dbReference>
<evidence type="ECO:0000313" key="3">
    <source>
        <dbReference type="Proteomes" id="UP000075806"/>
    </source>
</evidence>
<feature type="transmembrane region" description="Helical" evidence="1">
    <location>
        <begin position="82"/>
        <end position="115"/>
    </location>
</feature>
<dbReference type="AlphaFoldDB" id="A0A162DFB3"/>
<gene>
    <name evidence="2" type="ORF">AZF04_08000</name>
</gene>
<keyword evidence="1" id="KW-0812">Transmembrane</keyword>
<comment type="caution">
    <text evidence="2">The sequence shown here is derived from an EMBL/GenBank/DDBJ whole genome shotgun (WGS) entry which is preliminary data.</text>
</comment>
<organism evidence="2 3">
    <name type="scientific">Alkalihalobacillus trypoxylicola</name>
    <dbReference type="NCBI Taxonomy" id="519424"/>
    <lineage>
        <taxon>Bacteria</taxon>
        <taxon>Bacillati</taxon>
        <taxon>Bacillota</taxon>
        <taxon>Bacilli</taxon>
        <taxon>Bacillales</taxon>
        <taxon>Bacillaceae</taxon>
        <taxon>Alkalihalobacillus</taxon>
    </lineage>
</organism>
<feature type="transmembrane region" description="Helical" evidence="1">
    <location>
        <begin position="149"/>
        <end position="169"/>
    </location>
</feature>
<reference evidence="2" key="1">
    <citation type="submission" date="2016-02" db="EMBL/GenBank/DDBJ databases">
        <title>Genome sequence of Bacillus trypoxylicola KCTC 13244(T).</title>
        <authorList>
            <person name="Jeong H."/>
            <person name="Park S.-H."/>
            <person name="Choi S.-K."/>
        </authorList>
    </citation>
    <scope>NUCLEOTIDE SEQUENCE [LARGE SCALE GENOMIC DNA]</scope>
    <source>
        <strain evidence="2">KCTC 13244</strain>
    </source>
</reference>
<keyword evidence="3" id="KW-1185">Reference proteome</keyword>
<evidence type="ECO:0000313" key="2">
    <source>
        <dbReference type="EMBL" id="KYG29455.1"/>
    </source>
</evidence>
<sequence length="199" mass="22275">MSKEEYLKKLQVKIKKLPKEDINEVMDFYNEYFLEAGDENSEAVISRLGSPSFVASQILADYAVKELDHPTVSTKKSFSAMWLIILAILAAPIALPMLIVMVTLAFCLILVYGLFILTLSILVFCLPISGIYSVISGFAVIFQHWQTSIFFVGVGLVAIGLGVLLYGPFIRFTKAANSRLVKLLKRLFDKMIPKSKEEK</sequence>
<evidence type="ECO:0000256" key="1">
    <source>
        <dbReference type="SAM" id="Phobius"/>
    </source>
</evidence>
<dbReference type="EMBL" id="LTAO01000023">
    <property type="protein sequence ID" value="KYG29455.1"/>
    <property type="molecule type" value="Genomic_DNA"/>
</dbReference>
<dbReference type="Proteomes" id="UP000075806">
    <property type="component" value="Unassembled WGS sequence"/>
</dbReference>
<feature type="transmembrane region" description="Helical" evidence="1">
    <location>
        <begin position="121"/>
        <end position="142"/>
    </location>
</feature>
<proteinExistence type="predicted"/>
<keyword evidence="1" id="KW-0472">Membrane</keyword>
<accession>A0A162DFB3</accession>
<dbReference type="OrthoDB" id="95800at2"/>